<dbReference type="Gene3D" id="2.130.10.10">
    <property type="entry name" value="YVTN repeat-like/Quinoprotein amine dehydrogenase"/>
    <property type="match status" value="2"/>
</dbReference>
<feature type="signal peptide" evidence="1">
    <location>
        <begin position="1"/>
        <end position="20"/>
    </location>
</feature>
<dbReference type="PANTHER" id="PTHR47197">
    <property type="entry name" value="PROTEIN NIRF"/>
    <property type="match status" value="1"/>
</dbReference>
<proteinExistence type="predicted"/>
<dbReference type="AlphaFoldDB" id="A0A1I6MYB5"/>
<protein>
    <submittedName>
        <fullName evidence="2">40-residue YVTN family beta-propeller repeat-containing protein</fullName>
    </submittedName>
</protein>
<keyword evidence="1" id="KW-0732">Signal</keyword>
<evidence type="ECO:0000313" key="2">
    <source>
        <dbReference type="EMBL" id="SFS20637.1"/>
    </source>
</evidence>
<evidence type="ECO:0000313" key="3">
    <source>
        <dbReference type="Proteomes" id="UP000199024"/>
    </source>
</evidence>
<dbReference type="EMBL" id="FOZL01000002">
    <property type="protein sequence ID" value="SFS20637.1"/>
    <property type="molecule type" value="Genomic_DNA"/>
</dbReference>
<organism evidence="2 3">
    <name type="scientific">Granulicella pectinivorans</name>
    <dbReference type="NCBI Taxonomy" id="474950"/>
    <lineage>
        <taxon>Bacteria</taxon>
        <taxon>Pseudomonadati</taxon>
        <taxon>Acidobacteriota</taxon>
        <taxon>Terriglobia</taxon>
        <taxon>Terriglobales</taxon>
        <taxon>Acidobacteriaceae</taxon>
        <taxon>Granulicella</taxon>
    </lineage>
</organism>
<accession>A0A1I6MYB5</accession>
<reference evidence="2 3" key="1">
    <citation type="submission" date="2016-10" db="EMBL/GenBank/DDBJ databases">
        <authorList>
            <person name="de Groot N.N."/>
        </authorList>
    </citation>
    <scope>NUCLEOTIDE SEQUENCE [LARGE SCALE GENOMIC DNA]</scope>
    <source>
        <strain evidence="2 3">DSM 21001</strain>
    </source>
</reference>
<dbReference type="Proteomes" id="UP000199024">
    <property type="component" value="Unassembled WGS sequence"/>
</dbReference>
<dbReference type="STRING" id="474950.SAMN05421771_3738"/>
<dbReference type="SUPFAM" id="SSF50974">
    <property type="entry name" value="Nitrous oxide reductase, N-terminal domain"/>
    <property type="match status" value="1"/>
</dbReference>
<dbReference type="InterPro" id="IPR051200">
    <property type="entry name" value="Host-pathogen_enzymatic-act"/>
</dbReference>
<dbReference type="InterPro" id="IPR015943">
    <property type="entry name" value="WD40/YVTN_repeat-like_dom_sf"/>
</dbReference>
<feature type="chain" id="PRO_5011567599" evidence="1">
    <location>
        <begin position="21"/>
        <end position="322"/>
    </location>
</feature>
<dbReference type="RefSeq" id="WP_089842452.1">
    <property type="nucleotide sequence ID" value="NZ_FOZL01000002.1"/>
</dbReference>
<sequence>MKNPIFLGFLMLPLALPAQHLLVANQKDHTLSVIDPATNKQIQAIDVHGVTGHEVIASPDGKTAIVPIYGSSGVGKPGTDGNSIDIIDIASGKIVHTIEFPHGVRPHMPLFDPTGRTLYVSTELDKAVTAIDPKTWKPIATLPTGQEQSHMFIVSHSGKRMYTANVGPGNVTVIDIPTRKIVTTIPISGNTQRISISNDDKWVFTSDQTKPQLAVIDTATNTIRQWVPLAGLGYGTAPTKDGKYLIITLRDKNKVAVLDLKTMAIVKTLDMPGAPQEVVVRPDGKMAYVSCLKQVAVIDTTSWTVPTSIEAGNGADGLAWAK</sequence>
<keyword evidence="3" id="KW-1185">Reference proteome</keyword>
<dbReference type="InterPro" id="IPR011045">
    <property type="entry name" value="N2O_reductase_N"/>
</dbReference>
<name>A0A1I6MYB5_9BACT</name>
<dbReference type="PANTHER" id="PTHR47197:SF3">
    <property type="entry name" value="DIHYDRO-HEME D1 DEHYDROGENASE"/>
    <property type="match status" value="1"/>
</dbReference>
<gene>
    <name evidence="2" type="ORF">SAMN05421771_3738</name>
</gene>
<evidence type="ECO:0000256" key="1">
    <source>
        <dbReference type="SAM" id="SignalP"/>
    </source>
</evidence>
<dbReference type="OrthoDB" id="145213at2"/>
<dbReference type="Pfam" id="PF02239">
    <property type="entry name" value="Cytochrom_D1"/>
    <property type="match status" value="1"/>
</dbReference>